<organism evidence="1 2">
    <name type="scientific">Thermocrinis minervae</name>
    <dbReference type="NCBI Taxonomy" id="381751"/>
    <lineage>
        <taxon>Bacteria</taxon>
        <taxon>Pseudomonadati</taxon>
        <taxon>Aquificota</taxon>
        <taxon>Aquificia</taxon>
        <taxon>Aquificales</taxon>
        <taxon>Aquificaceae</taxon>
        <taxon>Thermocrinis</taxon>
    </lineage>
</organism>
<keyword evidence="2" id="KW-1185">Reference proteome</keyword>
<dbReference type="Gene3D" id="3.90.1150.110">
    <property type="match status" value="1"/>
</dbReference>
<evidence type="ECO:0000313" key="2">
    <source>
        <dbReference type="Proteomes" id="UP000189810"/>
    </source>
</evidence>
<name>A0A1M6SZD4_9AQUI</name>
<dbReference type="STRING" id="381751.SAMN05444391_1229"/>
<accession>A0A1M6SZD4</accession>
<reference evidence="1 2" key="1">
    <citation type="submission" date="2016-11" db="EMBL/GenBank/DDBJ databases">
        <authorList>
            <person name="Jaros S."/>
            <person name="Januszkiewicz K."/>
            <person name="Wedrychowicz H."/>
        </authorList>
    </citation>
    <scope>NUCLEOTIDE SEQUENCE [LARGE SCALE GENOMIC DNA]</scope>
    <source>
        <strain evidence="1 2">DSM 19557</strain>
    </source>
</reference>
<dbReference type="Proteomes" id="UP000189810">
    <property type="component" value="Chromosome I"/>
</dbReference>
<evidence type="ECO:0000313" key="1">
    <source>
        <dbReference type="EMBL" id="SHK50017.1"/>
    </source>
</evidence>
<sequence length="75" mass="9175">MKKELLKELPQVLKLVERYRDKYPEVYIKSAARKVLESFRKEILEGRRTHILDLYEILEEQIIKECLTSLRRNRD</sequence>
<dbReference type="EMBL" id="LT670846">
    <property type="protein sequence ID" value="SHK50017.1"/>
    <property type="molecule type" value="Genomic_DNA"/>
</dbReference>
<protein>
    <submittedName>
        <fullName evidence="1">Uncharacterized protein</fullName>
    </submittedName>
</protein>
<dbReference type="OrthoDB" id="9787096at2"/>
<dbReference type="AlphaFoldDB" id="A0A1M6SZD4"/>
<proteinExistence type="predicted"/>
<dbReference type="RefSeq" id="WP_079654333.1">
    <property type="nucleotide sequence ID" value="NZ_LT670846.1"/>
</dbReference>
<gene>
    <name evidence="1" type="ORF">SAMN05444391_1229</name>
</gene>